<gene>
    <name evidence="11" type="ORF">PRZ01_18040</name>
</gene>
<dbReference type="InterPro" id="IPR020094">
    <property type="entry name" value="TruA/RsuA/RluB/E/F_N"/>
</dbReference>
<dbReference type="Gene3D" id="3.30.70.1560">
    <property type="entry name" value="Alpha-L RNA-binding motif"/>
    <property type="match status" value="1"/>
</dbReference>
<feature type="region of interest" description="Disordered" evidence="8">
    <location>
        <begin position="161"/>
        <end position="192"/>
    </location>
</feature>
<dbReference type="Gene3D" id="3.30.70.580">
    <property type="entry name" value="Pseudouridine synthase I, catalytic domain, N-terminal subdomain"/>
    <property type="match status" value="1"/>
</dbReference>
<evidence type="ECO:0000256" key="7">
    <source>
        <dbReference type="RuleBase" id="RU003887"/>
    </source>
</evidence>
<evidence type="ECO:0000313" key="12">
    <source>
        <dbReference type="Proteomes" id="UP001219862"/>
    </source>
</evidence>
<evidence type="ECO:0000256" key="1">
    <source>
        <dbReference type="ARBA" id="ARBA00008348"/>
    </source>
</evidence>
<evidence type="ECO:0000256" key="8">
    <source>
        <dbReference type="SAM" id="MobiDB-lite"/>
    </source>
</evidence>
<comment type="caution">
    <text evidence="11">The sequence shown here is derived from an EMBL/GenBank/DDBJ whole genome shotgun (WGS) entry which is preliminary data.</text>
</comment>
<keyword evidence="2 6" id="KW-0694">RNA-binding</keyword>
<dbReference type="NCBIfam" id="TIGR00093">
    <property type="entry name" value="pseudouridine synthase"/>
    <property type="match status" value="1"/>
</dbReference>
<evidence type="ECO:0000256" key="3">
    <source>
        <dbReference type="ARBA" id="ARBA00023235"/>
    </source>
</evidence>
<dbReference type="Pfam" id="PF01479">
    <property type="entry name" value="S4"/>
    <property type="match status" value="1"/>
</dbReference>
<dbReference type="InterPro" id="IPR050343">
    <property type="entry name" value="RsuA_PseudoU_synthase"/>
</dbReference>
<dbReference type="SUPFAM" id="SSF55174">
    <property type="entry name" value="Alpha-L RNA-binding motif"/>
    <property type="match status" value="1"/>
</dbReference>
<dbReference type="InterPro" id="IPR020103">
    <property type="entry name" value="PsdUridine_synth_cat_dom_sf"/>
</dbReference>
<protein>
    <recommendedName>
        <fullName evidence="7">Pseudouridine synthase</fullName>
        <ecNumber evidence="7">5.4.99.-</ecNumber>
    </recommendedName>
</protein>
<comment type="function">
    <text evidence="5">Responsible for synthesis of pseudouridine from uracil-516 in 16S ribosomal RNA.</text>
</comment>
<dbReference type="PROSITE" id="PS50889">
    <property type="entry name" value="S4"/>
    <property type="match status" value="1"/>
</dbReference>
<dbReference type="EMBL" id="JAQQXS010000020">
    <property type="protein sequence ID" value="MDC8787096.1"/>
    <property type="molecule type" value="Genomic_DNA"/>
</dbReference>
<evidence type="ECO:0000256" key="6">
    <source>
        <dbReference type="PROSITE-ProRule" id="PRU00182"/>
    </source>
</evidence>
<dbReference type="PROSITE" id="PS01149">
    <property type="entry name" value="PSI_RSU"/>
    <property type="match status" value="1"/>
</dbReference>
<dbReference type="InterPro" id="IPR042092">
    <property type="entry name" value="PsdUridine_s_RsuA/RluB/E/F_cat"/>
</dbReference>
<comment type="similarity">
    <text evidence="1 7">Belongs to the pseudouridine synthase RsuA family.</text>
</comment>
<dbReference type="InterPro" id="IPR000748">
    <property type="entry name" value="PsdUridine_synth_RsuA/RluB/E/F"/>
</dbReference>
<reference evidence="11 12" key="1">
    <citation type="submission" date="2022-10" db="EMBL/GenBank/DDBJ databases">
        <title>paucibacter sp. hw8 Genome sequencing.</title>
        <authorList>
            <person name="Park S."/>
        </authorList>
    </citation>
    <scope>NUCLEOTIDE SEQUENCE [LARGE SCALE GENOMIC DNA]</scope>
    <source>
        <strain evidence="12">hw8</strain>
    </source>
</reference>
<accession>A0ABT5KWD1</accession>
<dbReference type="InterPro" id="IPR036986">
    <property type="entry name" value="S4_RNA-bd_sf"/>
</dbReference>
<dbReference type="InterPro" id="IPR018496">
    <property type="entry name" value="PsdUridine_synth_RsuA/RluB_CS"/>
</dbReference>
<organism evidence="11 12">
    <name type="scientific">Roseateles koreensis</name>
    <dbReference type="NCBI Taxonomy" id="2987526"/>
    <lineage>
        <taxon>Bacteria</taxon>
        <taxon>Pseudomonadati</taxon>
        <taxon>Pseudomonadota</taxon>
        <taxon>Betaproteobacteria</taxon>
        <taxon>Burkholderiales</taxon>
        <taxon>Sphaerotilaceae</taxon>
        <taxon>Roseateles</taxon>
    </lineage>
</organism>
<feature type="domain" description="Pseudouridine synthase RsuA/RluA-like" evidence="9">
    <location>
        <begin position="62"/>
        <end position="229"/>
    </location>
</feature>
<dbReference type="EC" id="5.4.99.-" evidence="7"/>
<dbReference type="PANTHER" id="PTHR47683:SF4">
    <property type="entry name" value="PSEUDOURIDINE SYNTHASE"/>
    <property type="match status" value="1"/>
</dbReference>
<evidence type="ECO:0000313" key="11">
    <source>
        <dbReference type="EMBL" id="MDC8787096.1"/>
    </source>
</evidence>
<dbReference type="Proteomes" id="UP001219862">
    <property type="component" value="Unassembled WGS sequence"/>
</dbReference>
<evidence type="ECO:0000259" key="9">
    <source>
        <dbReference type="Pfam" id="PF00849"/>
    </source>
</evidence>
<comment type="catalytic activity">
    <reaction evidence="4">
        <text>uridine(516) in 16S rRNA = pseudouridine(516) in 16S rRNA</text>
        <dbReference type="Rhea" id="RHEA:38867"/>
        <dbReference type="Rhea" id="RHEA-COMP:10089"/>
        <dbReference type="Rhea" id="RHEA-COMP:10090"/>
        <dbReference type="ChEBI" id="CHEBI:65314"/>
        <dbReference type="ChEBI" id="CHEBI:65315"/>
        <dbReference type="EC" id="5.4.99.19"/>
    </reaction>
</comment>
<dbReference type="InterPro" id="IPR002942">
    <property type="entry name" value="S4_RNA-bd"/>
</dbReference>
<dbReference type="Gene3D" id="3.10.290.10">
    <property type="entry name" value="RNA-binding S4 domain"/>
    <property type="match status" value="1"/>
</dbReference>
<dbReference type="Pfam" id="PF00849">
    <property type="entry name" value="PseudoU_synth_2"/>
    <property type="match status" value="1"/>
</dbReference>
<proteinExistence type="inferred from homology"/>
<dbReference type="PANTHER" id="PTHR47683">
    <property type="entry name" value="PSEUDOURIDINE SYNTHASE FAMILY PROTEIN-RELATED"/>
    <property type="match status" value="1"/>
</dbReference>
<dbReference type="RefSeq" id="WP_273598243.1">
    <property type="nucleotide sequence ID" value="NZ_JAQQXS010000020.1"/>
</dbReference>
<sequence length="267" mass="29348">MRLSQILFSQGFGTRRLCAGLIYNEEVSVNGEVVDDPDAEFECEGFSFEVSGKTWPFYDKALILLNKPTGYECSRKPKHHPSVMNLLPAPLRERDVQPIGRLDEDTTGLLLLTDDGTLIHKLTSPKHHVPKVYEAQCKHPVTPEQVAQLLAGVTLREPEPKAEVAGRAASASSNFKSAGKPSPKPGADAKPAYTPEEVRAEGAEAFGTHGLRLTLTEGKYHQVKRMVAAVGNRVESLHRPRFGALELPVDLKPGEWIWISSPKLITP</sequence>
<evidence type="ECO:0000256" key="5">
    <source>
        <dbReference type="ARBA" id="ARBA00037590"/>
    </source>
</evidence>
<keyword evidence="12" id="KW-1185">Reference proteome</keyword>
<dbReference type="CDD" id="cd00165">
    <property type="entry name" value="S4"/>
    <property type="match status" value="1"/>
</dbReference>
<evidence type="ECO:0000256" key="2">
    <source>
        <dbReference type="ARBA" id="ARBA00022884"/>
    </source>
</evidence>
<dbReference type="InterPro" id="IPR006145">
    <property type="entry name" value="PsdUridine_synth_RsuA/RluA"/>
</dbReference>
<feature type="domain" description="RNA-binding S4" evidence="10">
    <location>
        <begin position="1"/>
        <end position="37"/>
    </location>
</feature>
<keyword evidence="3 7" id="KW-0413">Isomerase</keyword>
<evidence type="ECO:0000256" key="4">
    <source>
        <dbReference type="ARBA" id="ARBA00036749"/>
    </source>
</evidence>
<name>A0ABT5KWD1_9BURK</name>
<evidence type="ECO:0000259" key="10">
    <source>
        <dbReference type="Pfam" id="PF01479"/>
    </source>
</evidence>
<dbReference type="SUPFAM" id="SSF55120">
    <property type="entry name" value="Pseudouridine synthase"/>
    <property type="match status" value="1"/>
</dbReference>